<evidence type="ECO:0008006" key="3">
    <source>
        <dbReference type="Google" id="ProtNLM"/>
    </source>
</evidence>
<dbReference type="AlphaFoldDB" id="A0A1M7YFS1"/>
<protein>
    <recommendedName>
        <fullName evidence="3">Transcriptional repressor NrdR</fullName>
    </recommendedName>
</protein>
<name>A0A1M7YFS1_9BACT</name>
<dbReference type="EMBL" id="FRFE01000025">
    <property type="protein sequence ID" value="SHO51409.1"/>
    <property type="molecule type" value="Genomic_DNA"/>
</dbReference>
<accession>A0A1M7YFS1</accession>
<dbReference type="STRING" id="1121416.SAMN02745220_03991"/>
<reference evidence="1 2" key="1">
    <citation type="submission" date="2016-12" db="EMBL/GenBank/DDBJ databases">
        <authorList>
            <person name="Song W.-J."/>
            <person name="Kurnit D.M."/>
        </authorList>
    </citation>
    <scope>NUCLEOTIDE SEQUENCE [LARGE SCALE GENOMIC DNA]</scope>
    <source>
        <strain evidence="1 2">DSM 18488</strain>
    </source>
</reference>
<dbReference type="Proteomes" id="UP000184603">
    <property type="component" value="Unassembled WGS sequence"/>
</dbReference>
<evidence type="ECO:0000313" key="2">
    <source>
        <dbReference type="Proteomes" id="UP000184603"/>
    </source>
</evidence>
<dbReference type="RefSeq" id="WP_073615428.1">
    <property type="nucleotide sequence ID" value="NZ_FRFE01000025.1"/>
</dbReference>
<proteinExistence type="predicted"/>
<keyword evidence="2" id="KW-1185">Reference proteome</keyword>
<sequence length="68" mass="7890">MYCPRCSGATLVLKNLAYRDQRIDQVRRKRRCRVCGQLFLTTEQVTQILKSGGGYENLNIKEGNRQKN</sequence>
<gene>
    <name evidence="1" type="ORF">SAMN02745220_03991</name>
</gene>
<evidence type="ECO:0000313" key="1">
    <source>
        <dbReference type="EMBL" id="SHO51409.1"/>
    </source>
</evidence>
<organism evidence="1 2">
    <name type="scientific">Desulfopila aestuarii DSM 18488</name>
    <dbReference type="NCBI Taxonomy" id="1121416"/>
    <lineage>
        <taxon>Bacteria</taxon>
        <taxon>Pseudomonadati</taxon>
        <taxon>Thermodesulfobacteriota</taxon>
        <taxon>Desulfobulbia</taxon>
        <taxon>Desulfobulbales</taxon>
        <taxon>Desulfocapsaceae</taxon>
        <taxon>Desulfopila</taxon>
    </lineage>
</organism>